<dbReference type="InterPro" id="IPR012340">
    <property type="entry name" value="NA-bd_OB-fold"/>
</dbReference>
<dbReference type="SUPFAM" id="SSF50249">
    <property type="entry name" value="Nucleic acid-binding proteins"/>
    <property type="match status" value="1"/>
</dbReference>
<sequence length="282" mass="32094">MFKLGCMQKLKIVKTVDFGVYLAQEEENENRVLLPKKQVPQGANLGDEIQVFIYKDSKDRIISTTNTPKIMLGETAVLEVIETGKIGAFLDWGMEKDLLLPFKEQTVPVKAGDQVLVALYVDKSERLCATTKVYDYLSLASPYDKDDMVRGRVYEVSKEFGIYVAVDDKYQGRISPEQFENNVKYGDIIEARVTERKQDGKLDLSMRQKAYLQMDEDARNIMELIMSKGGRLGFNDKADKEIIKDVTGLSKNAFKRAVGKLYKERKVDITPDDILATSIMRF</sequence>
<dbReference type="RefSeq" id="WP_092871460.1">
    <property type="nucleotide sequence ID" value="NZ_FOJY01000006.1"/>
</dbReference>
<dbReference type="STRING" id="1120918.SAMN05216249_10669"/>
<dbReference type="OrthoDB" id="9801597at2"/>
<dbReference type="Gene3D" id="2.40.50.140">
    <property type="entry name" value="Nucleic acid-binding proteins"/>
    <property type="match status" value="2"/>
</dbReference>
<dbReference type="InterPro" id="IPR036388">
    <property type="entry name" value="WH-like_DNA-bd_sf"/>
</dbReference>
<dbReference type="GO" id="GO:0003676">
    <property type="term" value="F:nucleic acid binding"/>
    <property type="evidence" value="ECO:0007669"/>
    <property type="project" value="InterPro"/>
</dbReference>
<dbReference type="AlphaFoldDB" id="A0A1I0XBL2"/>
<comment type="similarity">
    <text evidence="1">Belongs to the CvfB family.</text>
</comment>
<dbReference type="PANTHER" id="PTHR37296:SF1">
    <property type="entry name" value="CONSERVED VIRULENCE FACTOR B"/>
    <property type="match status" value="1"/>
</dbReference>
<dbReference type="Proteomes" id="UP000198838">
    <property type="component" value="Unassembled WGS sequence"/>
</dbReference>
<dbReference type="Pfam" id="PF21543">
    <property type="entry name" value="CvfB_2nd"/>
    <property type="match status" value="1"/>
</dbReference>
<reference evidence="3 4" key="1">
    <citation type="submission" date="2016-10" db="EMBL/GenBank/DDBJ databases">
        <authorList>
            <person name="de Groot N.N."/>
        </authorList>
    </citation>
    <scope>NUCLEOTIDE SEQUENCE [LARGE SCALE GENOMIC DNA]</scope>
    <source>
        <strain evidence="3 4">DSM 5522</strain>
    </source>
</reference>
<organism evidence="3 4">
    <name type="scientific">Acetitomaculum ruminis DSM 5522</name>
    <dbReference type="NCBI Taxonomy" id="1120918"/>
    <lineage>
        <taxon>Bacteria</taxon>
        <taxon>Bacillati</taxon>
        <taxon>Bacillota</taxon>
        <taxon>Clostridia</taxon>
        <taxon>Lachnospirales</taxon>
        <taxon>Lachnospiraceae</taxon>
        <taxon>Acetitomaculum</taxon>
    </lineage>
</organism>
<dbReference type="PIRSF" id="PIRSF012524">
    <property type="entry name" value="YitL_S1"/>
    <property type="match status" value="1"/>
</dbReference>
<gene>
    <name evidence="3" type="ORF">SAMN05216249_10669</name>
</gene>
<evidence type="ECO:0000313" key="3">
    <source>
        <dbReference type="EMBL" id="SFA98264.1"/>
    </source>
</evidence>
<dbReference type="PANTHER" id="PTHR37296">
    <property type="entry name" value="CONSERVED VIRULENCE FACTOR B"/>
    <property type="match status" value="1"/>
</dbReference>
<feature type="domain" description="S1 motif" evidence="2">
    <location>
        <begin position="146"/>
        <end position="207"/>
    </location>
</feature>
<dbReference type="Gene3D" id="1.10.10.10">
    <property type="entry name" value="Winged helix-like DNA-binding domain superfamily/Winged helix DNA-binding domain"/>
    <property type="match status" value="1"/>
</dbReference>
<accession>A0A1I0XBL2</accession>
<dbReference type="InterPro" id="IPR039566">
    <property type="entry name" value="CvfB_S1_st"/>
</dbReference>
<dbReference type="Pfam" id="PF13509">
    <property type="entry name" value="S1_2"/>
    <property type="match status" value="2"/>
</dbReference>
<dbReference type="PROSITE" id="PS50126">
    <property type="entry name" value="S1"/>
    <property type="match status" value="1"/>
</dbReference>
<evidence type="ECO:0000313" key="4">
    <source>
        <dbReference type="Proteomes" id="UP000198838"/>
    </source>
</evidence>
<evidence type="ECO:0000259" key="2">
    <source>
        <dbReference type="PROSITE" id="PS50126"/>
    </source>
</evidence>
<dbReference type="EMBL" id="FOJY01000006">
    <property type="protein sequence ID" value="SFA98264.1"/>
    <property type="molecule type" value="Genomic_DNA"/>
</dbReference>
<dbReference type="InterPro" id="IPR014464">
    <property type="entry name" value="CvfB_fam"/>
</dbReference>
<dbReference type="SMART" id="SM00316">
    <property type="entry name" value="S1"/>
    <property type="match status" value="1"/>
</dbReference>
<name>A0A1I0XBL2_9FIRM</name>
<evidence type="ECO:0000256" key="1">
    <source>
        <dbReference type="PIRNR" id="PIRNR012524"/>
    </source>
</evidence>
<keyword evidence="4" id="KW-1185">Reference proteome</keyword>
<proteinExistence type="inferred from homology"/>
<dbReference type="Pfam" id="PF17783">
    <property type="entry name" value="WHD_CvfB"/>
    <property type="match status" value="1"/>
</dbReference>
<dbReference type="InterPro" id="IPR040764">
    <property type="entry name" value="CvfB_WH"/>
</dbReference>
<protein>
    <recommendedName>
        <fullName evidence="2">S1 motif domain-containing protein</fullName>
    </recommendedName>
</protein>
<dbReference type="InterPro" id="IPR048587">
    <property type="entry name" value="CvfB_S1_3rd"/>
</dbReference>
<dbReference type="InterPro" id="IPR003029">
    <property type="entry name" value="S1_domain"/>
</dbReference>